<evidence type="ECO:0000313" key="4">
    <source>
        <dbReference type="Proteomes" id="UP000677054"/>
    </source>
</evidence>
<keyword evidence="1" id="KW-0472">Membrane</keyword>
<keyword evidence="4" id="KW-1185">Reference proteome</keyword>
<dbReference type="SUPFAM" id="SSF48726">
    <property type="entry name" value="Immunoglobulin"/>
    <property type="match status" value="1"/>
</dbReference>
<proteinExistence type="predicted"/>
<evidence type="ECO:0000256" key="1">
    <source>
        <dbReference type="SAM" id="Phobius"/>
    </source>
</evidence>
<keyword evidence="1" id="KW-0812">Transmembrane</keyword>
<dbReference type="InterPro" id="IPR013783">
    <property type="entry name" value="Ig-like_fold"/>
</dbReference>
<name>A0A7R9AA85_9CRUS</name>
<accession>A0A7R9AA85</accession>
<gene>
    <name evidence="3" type="ORF">DSTB1V02_LOCUS10044</name>
</gene>
<dbReference type="AlphaFoldDB" id="A0A7R9AA85"/>
<dbReference type="InterPro" id="IPR003599">
    <property type="entry name" value="Ig_sub"/>
</dbReference>
<evidence type="ECO:0000259" key="2">
    <source>
        <dbReference type="PROSITE" id="PS50835"/>
    </source>
</evidence>
<dbReference type="Pfam" id="PF13927">
    <property type="entry name" value="Ig_3"/>
    <property type="match status" value="1"/>
</dbReference>
<dbReference type="InterPro" id="IPR036179">
    <property type="entry name" value="Ig-like_dom_sf"/>
</dbReference>
<dbReference type="PROSITE" id="PS50835">
    <property type="entry name" value="IG_LIKE"/>
    <property type="match status" value="1"/>
</dbReference>
<organism evidence="3">
    <name type="scientific">Darwinula stevensoni</name>
    <dbReference type="NCBI Taxonomy" id="69355"/>
    <lineage>
        <taxon>Eukaryota</taxon>
        <taxon>Metazoa</taxon>
        <taxon>Ecdysozoa</taxon>
        <taxon>Arthropoda</taxon>
        <taxon>Crustacea</taxon>
        <taxon>Oligostraca</taxon>
        <taxon>Ostracoda</taxon>
        <taxon>Podocopa</taxon>
        <taxon>Podocopida</taxon>
        <taxon>Darwinulocopina</taxon>
        <taxon>Darwinuloidea</taxon>
        <taxon>Darwinulidae</taxon>
        <taxon>Darwinula</taxon>
    </lineage>
</organism>
<dbReference type="EMBL" id="CAJPEV010002754">
    <property type="protein sequence ID" value="CAG0897947.1"/>
    <property type="molecule type" value="Genomic_DNA"/>
</dbReference>
<dbReference type="InterPro" id="IPR007110">
    <property type="entry name" value="Ig-like_dom"/>
</dbReference>
<dbReference type="OrthoDB" id="2413561at2759"/>
<sequence>MRWVCRGSDVYMFGRDMLFNFGIFLVIVGLHPCRPLDDFYFSVQPEDATAVAGQNVTLQCRSSREASLRYYWQQNGRAFRNTSRRHQVGSSLVFTRVDPEKDGGHFTCIAENTTTGFSLTSRGATIDIKCQSFRRSNGASICIGT</sequence>
<evidence type="ECO:0000313" key="3">
    <source>
        <dbReference type="EMBL" id="CAD7250264.1"/>
    </source>
</evidence>
<feature type="transmembrane region" description="Helical" evidence="1">
    <location>
        <begin position="12"/>
        <end position="30"/>
    </location>
</feature>
<reference evidence="3" key="1">
    <citation type="submission" date="2020-11" db="EMBL/GenBank/DDBJ databases">
        <authorList>
            <person name="Tran Van P."/>
        </authorList>
    </citation>
    <scope>NUCLEOTIDE SEQUENCE</scope>
</reference>
<dbReference type="Proteomes" id="UP000677054">
    <property type="component" value="Unassembled WGS sequence"/>
</dbReference>
<dbReference type="SMART" id="SM00409">
    <property type="entry name" value="IG"/>
    <property type="match status" value="1"/>
</dbReference>
<dbReference type="Gene3D" id="2.60.40.10">
    <property type="entry name" value="Immunoglobulins"/>
    <property type="match status" value="1"/>
</dbReference>
<dbReference type="EMBL" id="LR902271">
    <property type="protein sequence ID" value="CAD7250264.1"/>
    <property type="molecule type" value="Genomic_DNA"/>
</dbReference>
<protein>
    <recommendedName>
        <fullName evidence="2">Ig-like domain-containing protein</fullName>
    </recommendedName>
</protein>
<keyword evidence="1" id="KW-1133">Transmembrane helix</keyword>
<feature type="domain" description="Ig-like" evidence="2">
    <location>
        <begin position="35"/>
        <end position="120"/>
    </location>
</feature>